<evidence type="ECO:0000313" key="2">
    <source>
        <dbReference type="Proteomes" id="UP001140091"/>
    </source>
</evidence>
<dbReference type="OrthoDB" id="3080111at2759"/>
<evidence type="ECO:0000313" key="1">
    <source>
        <dbReference type="EMBL" id="KAJ2924573.1"/>
    </source>
</evidence>
<gene>
    <name evidence="1" type="ORF">H1R20_g12526</name>
</gene>
<accession>A0A9W8J5G5</accession>
<reference evidence="1" key="1">
    <citation type="submission" date="2022-06" db="EMBL/GenBank/DDBJ databases">
        <title>Genome Sequence of Candolleomyces eurysporus.</title>
        <authorList>
            <person name="Buettner E."/>
        </authorList>
    </citation>
    <scope>NUCLEOTIDE SEQUENCE</scope>
    <source>
        <strain evidence="1">VTCC 930004</strain>
    </source>
</reference>
<name>A0A9W8J5G5_9AGAR</name>
<comment type="caution">
    <text evidence="1">The sequence shown here is derived from an EMBL/GenBank/DDBJ whole genome shotgun (WGS) entry which is preliminary data.</text>
</comment>
<keyword evidence="2" id="KW-1185">Reference proteome</keyword>
<sequence length="405" mass="44822">MAIRTLALPSSIASILSRHVYIPQATASSSSLETSSLPAPDTDGMVHLPVGAGPTGGSPGLQDCIACGLRHVDPDYVNLCLIPREMIQEMVSSVVDPLDLHRAASVSSTFKELVTSVLYARLTASLVEKGFSDPRGFLKFIYRHKIYIAGPGLLPILFPDCPRIPEFETRVELHSPDCATSVTELTAVLLGDGFKSSDVYEGRVCLLGLFNNDLRYPHFGRTVKKVLRFTKDRAAGGERIVVLVFISSSAQTGFLSVVEYPTTLFMIAVDGISLHIVYPALTGIRRGLINMPFPKTLVSFHTPPFFNALQPFFDLQENLISWPEFRFHICDQNASCPLRVRCLSDNRSIILPCSVDHPFMRMRQDPFVAWMLRCAGSCMNNMPFPDQEVHYKGRYIASDLHVADA</sequence>
<feature type="non-terminal residue" evidence="1">
    <location>
        <position position="1"/>
    </location>
</feature>
<dbReference type="AlphaFoldDB" id="A0A9W8J5G5"/>
<dbReference type="Proteomes" id="UP001140091">
    <property type="component" value="Unassembled WGS sequence"/>
</dbReference>
<organism evidence="1 2">
    <name type="scientific">Candolleomyces eurysporus</name>
    <dbReference type="NCBI Taxonomy" id="2828524"/>
    <lineage>
        <taxon>Eukaryota</taxon>
        <taxon>Fungi</taxon>
        <taxon>Dikarya</taxon>
        <taxon>Basidiomycota</taxon>
        <taxon>Agaricomycotina</taxon>
        <taxon>Agaricomycetes</taxon>
        <taxon>Agaricomycetidae</taxon>
        <taxon>Agaricales</taxon>
        <taxon>Agaricineae</taxon>
        <taxon>Psathyrellaceae</taxon>
        <taxon>Candolleomyces</taxon>
    </lineage>
</organism>
<protein>
    <recommendedName>
        <fullName evidence="3">F-box domain-containing protein</fullName>
    </recommendedName>
</protein>
<evidence type="ECO:0008006" key="3">
    <source>
        <dbReference type="Google" id="ProtNLM"/>
    </source>
</evidence>
<proteinExistence type="predicted"/>
<dbReference type="EMBL" id="JANBPK010001214">
    <property type="protein sequence ID" value="KAJ2924573.1"/>
    <property type="molecule type" value="Genomic_DNA"/>
</dbReference>